<proteinExistence type="inferred from homology"/>
<dbReference type="Pfam" id="PF15316">
    <property type="entry name" value="MDFI"/>
    <property type="match status" value="1"/>
</dbReference>
<dbReference type="InterPro" id="IPR026134">
    <property type="entry name" value="MDFI/MDFIC"/>
</dbReference>
<dbReference type="GO" id="GO:0005634">
    <property type="term" value="C:nucleus"/>
    <property type="evidence" value="ECO:0000318"/>
    <property type="project" value="GO_Central"/>
</dbReference>
<feature type="compositionally biased region" description="Basic and acidic residues" evidence="2">
    <location>
        <begin position="203"/>
        <end position="238"/>
    </location>
</feature>
<protein>
    <submittedName>
        <fullName evidence="3">MyoD family inhibitor</fullName>
    </submittedName>
</protein>
<dbReference type="GO" id="GO:0046328">
    <property type="term" value="P:regulation of JNK cascade"/>
    <property type="evidence" value="ECO:0000318"/>
    <property type="project" value="GO_Central"/>
</dbReference>
<dbReference type="PaxDb" id="9796-ENSECAP00000036593"/>
<dbReference type="FunCoup" id="A0A3Q2HRC4">
    <property type="interactions" value="33"/>
</dbReference>
<dbReference type="GeneTree" id="ENSGT00940000160187"/>
<gene>
    <name evidence="5" type="primary">MDFI</name>
</gene>
<dbReference type="InParanoid" id="A0A3Q2HRC4"/>
<dbReference type="PANTHER" id="PTHR15304:SF1">
    <property type="entry name" value="MYOD FAMILY INHIBITOR"/>
    <property type="match status" value="1"/>
</dbReference>
<dbReference type="PANTHER" id="PTHR15304">
    <property type="entry name" value="MYOD FAMILY INHIBITOR"/>
    <property type="match status" value="1"/>
</dbReference>
<dbReference type="Ensembl" id="ENSECAT00000063568.2">
    <property type="protein sequence ID" value="ENSECAP00000036593.1"/>
    <property type="gene ID" value="ENSECAG00000014590.4"/>
</dbReference>
<feature type="compositionally biased region" description="Low complexity" evidence="2">
    <location>
        <begin position="305"/>
        <end position="319"/>
    </location>
</feature>
<reference evidence="3" key="3">
    <citation type="submission" date="2025-09" db="UniProtKB">
        <authorList>
            <consortium name="Ensembl"/>
        </authorList>
    </citation>
    <scope>IDENTIFICATION</scope>
    <source>
        <strain evidence="3">Thoroughbred</strain>
    </source>
</reference>
<feature type="compositionally biased region" description="Basic and acidic residues" evidence="2">
    <location>
        <begin position="47"/>
        <end position="60"/>
    </location>
</feature>
<feature type="region of interest" description="Disordered" evidence="2">
    <location>
        <begin position="38"/>
        <end position="77"/>
    </location>
</feature>
<dbReference type="VGNC" id="VGNC:20053">
    <property type="gene designation" value="MDFI"/>
</dbReference>
<name>A0A3Q2HRC4_HORSE</name>
<dbReference type="STRING" id="9796.ENSECAP00000036593"/>
<evidence type="ECO:0000313" key="5">
    <source>
        <dbReference type="VGNC" id="VGNC:20053"/>
    </source>
</evidence>
<sequence>ARRTSLCLQSWFSDTNSHAQLVGVGGIRDAQSYHRTQEASSSLTGFPRRDNFWRGGRQDPAETEGLGEGGQRNSTTPIFGTTRFGGYSYSDNWLEVVVVTVASLSRFLIFLKLRQSLGQAREKAQPLGALGLGGGDVGSRGPARRARRKRAEPASCGGFGRGAPRTDVSGPGSAQPGGGKGRGGGTTGRARRGRGEGGPGTRGGERRAGEERGGWSERRRKEGGERRALAPKWEKGASERGGGAGRGARGGQRGAERPRLGVPAAGAHGRPRAVTGRAGEQRAARKSPEPMSQVSGQPSPHCDAPHGAPSAAPGPAQTPSLPPGLEVVTGSTHPAEAALEEGSLEEAAPLMPQGNGPGAPQALDSTDLDVPTEAVTRQPQGNPLGCTPLVANGSGHSSELGGARQAGNGALGGPKTHRKLQTHPSLASQGSKKSKASTKSAASQIPLQAQEDCCVHCILSCLFCEFLTLCNIVLDCATCGSCSSEDSCLCCCCCGSGECADCDLPCDLDCGILDACCESADCLEICMECCGLCFSS</sequence>
<dbReference type="Proteomes" id="UP000002281">
    <property type="component" value="Chromosome 20"/>
</dbReference>
<keyword evidence="4" id="KW-1185">Reference proteome</keyword>
<dbReference type="AlphaFoldDB" id="A0A3Q2HRC4"/>
<accession>A0A3Q2HRC4</accession>
<dbReference type="Bgee" id="ENSECAG00000014590">
    <property type="expression patterns" value="Expressed in articular cartilage of joint and 17 other cell types or tissues"/>
</dbReference>
<feature type="region of interest" description="Disordered" evidence="2">
    <location>
        <begin position="127"/>
        <end position="435"/>
    </location>
</feature>
<reference evidence="3" key="2">
    <citation type="submission" date="2025-08" db="UniProtKB">
        <authorList>
            <consortium name="Ensembl"/>
        </authorList>
    </citation>
    <scope>IDENTIFICATION</scope>
    <source>
        <strain evidence="3">Thoroughbred</strain>
    </source>
</reference>
<dbReference type="GO" id="GO:0045892">
    <property type="term" value="P:negative regulation of DNA-templated transcription"/>
    <property type="evidence" value="ECO:0000318"/>
    <property type="project" value="GO_Central"/>
</dbReference>
<evidence type="ECO:0000313" key="3">
    <source>
        <dbReference type="Ensembl" id="ENSECAP00000036593.1"/>
    </source>
</evidence>
<evidence type="ECO:0000256" key="2">
    <source>
        <dbReference type="SAM" id="MobiDB-lite"/>
    </source>
</evidence>
<reference evidence="3 4" key="1">
    <citation type="journal article" date="2009" name="Science">
        <title>Genome sequence, comparative analysis, and population genetics of the domestic horse.</title>
        <authorList>
            <consortium name="Broad Institute Genome Sequencing Platform"/>
            <consortium name="Broad Institute Whole Genome Assembly Team"/>
            <person name="Wade C.M."/>
            <person name="Giulotto E."/>
            <person name="Sigurdsson S."/>
            <person name="Zoli M."/>
            <person name="Gnerre S."/>
            <person name="Imsland F."/>
            <person name="Lear T.L."/>
            <person name="Adelson D.L."/>
            <person name="Bailey E."/>
            <person name="Bellone R.R."/>
            <person name="Bloecker H."/>
            <person name="Distl O."/>
            <person name="Edgar R.C."/>
            <person name="Garber M."/>
            <person name="Leeb T."/>
            <person name="Mauceli E."/>
            <person name="MacLeod J.N."/>
            <person name="Penedo M.C.T."/>
            <person name="Raison J.M."/>
            <person name="Sharpe T."/>
            <person name="Vogel J."/>
            <person name="Andersson L."/>
            <person name="Antczak D.F."/>
            <person name="Biagi T."/>
            <person name="Binns M.M."/>
            <person name="Chowdhary B.P."/>
            <person name="Coleman S.J."/>
            <person name="Della Valle G."/>
            <person name="Fryc S."/>
            <person name="Guerin G."/>
            <person name="Hasegawa T."/>
            <person name="Hill E.W."/>
            <person name="Jurka J."/>
            <person name="Kiialainen A."/>
            <person name="Lindgren G."/>
            <person name="Liu J."/>
            <person name="Magnani E."/>
            <person name="Mickelson J.R."/>
            <person name="Murray J."/>
            <person name="Nergadze S.G."/>
            <person name="Onofrio R."/>
            <person name="Pedroni S."/>
            <person name="Piras M.F."/>
            <person name="Raudsepp T."/>
            <person name="Rocchi M."/>
            <person name="Roeed K.H."/>
            <person name="Ryder O.A."/>
            <person name="Searle S."/>
            <person name="Skow L."/>
            <person name="Swinburne J.E."/>
            <person name="Syvaenen A.C."/>
            <person name="Tozaki T."/>
            <person name="Valberg S.J."/>
            <person name="Vaudin M."/>
            <person name="White J.R."/>
            <person name="Zody M.C."/>
            <person name="Lander E.S."/>
            <person name="Lindblad-Toh K."/>
        </authorList>
    </citation>
    <scope>NUCLEOTIDE SEQUENCE [LARGE SCALE GENOMIC DNA]</scope>
    <source>
        <strain evidence="3 4">Thoroughbred</strain>
    </source>
</reference>
<organism evidence="3 4">
    <name type="scientific">Equus caballus</name>
    <name type="common">Horse</name>
    <dbReference type="NCBI Taxonomy" id="9796"/>
    <lineage>
        <taxon>Eukaryota</taxon>
        <taxon>Metazoa</taxon>
        <taxon>Chordata</taxon>
        <taxon>Craniata</taxon>
        <taxon>Vertebrata</taxon>
        <taxon>Euteleostomi</taxon>
        <taxon>Mammalia</taxon>
        <taxon>Eutheria</taxon>
        <taxon>Laurasiatheria</taxon>
        <taxon>Perissodactyla</taxon>
        <taxon>Equidae</taxon>
        <taxon>Equus</taxon>
    </lineage>
</organism>
<comment type="similarity">
    <text evidence="1">Belongs to the MDFI family.</text>
</comment>
<dbReference type="GO" id="GO:0030111">
    <property type="term" value="P:regulation of Wnt signaling pathway"/>
    <property type="evidence" value="ECO:0000318"/>
    <property type="project" value="GO_Central"/>
</dbReference>
<feature type="compositionally biased region" description="Gly residues" evidence="2">
    <location>
        <begin position="175"/>
        <end position="187"/>
    </location>
</feature>
<evidence type="ECO:0000313" key="4">
    <source>
        <dbReference type="Proteomes" id="UP000002281"/>
    </source>
</evidence>
<feature type="compositionally biased region" description="Low complexity" evidence="2">
    <location>
        <begin position="425"/>
        <end position="435"/>
    </location>
</feature>
<feature type="compositionally biased region" description="Gly residues" evidence="2">
    <location>
        <begin position="239"/>
        <end position="253"/>
    </location>
</feature>
<feature type="compositionally biased region" description="Basic and acidic residues" evidence="2">
    <location>
        <begin position="279"/>
        <end position="288"/>
    </location>
</feature>
<evidence type="ECO:0000256" key="1">
    <source>
        <dbReference type="ARBA" id="ARBA00025778"/>
    </source>
</evidence>